<sequence>MKMAEESASGLQRLKRARASREVTSMPSRPPGNVPGCGRGAVRQGTSGTAQSSSLLSLQPTLPANRLEAIALTESGRHAEVGSLKPAGRDGDEPGTSSSHQAAPSPASTQQKRAETELLLRNIFDHAVLEEELANGPLCNEEWTPLPLFLQPLRDSETIQGYIKLLLAHKAEIHGKVVLDVGCKVGLLSLICAGLGAQTVLAMDSSPFSALTVATAVDSGYPNIVPVRGSPETCASFPGEISQVDVIVSDWVGIGFFRSNLLKQIITARGKFTKVPAIFPGHARLFICGISTDTHHSTRYWKQASGIDFSSLRSLDLTTPIYGDVAEAESICTTTGHLRTYNLETLKAKEIGFTEEFCLHVPKKLGHHEVPLTGLVVYFEIFDGGRPSDVILTTDPRSGQITRYGQTVFCFPDPPIINSESEINGRFTYCPDLVGGTDPSFVIEYAIDNGPPLVEYYGTALKATLENRRSSRGA</sequence>
<name>A0A1D1V6U8_RAMVA</name>
<dbReference type="OrthoDB" id="7880418at2759"/>
<evidence type="ECO:0000256" key="1">
    <source>
        <dbReference type="ARBA" id="ARBA00022603"/>
    </source>
</evidence>
<feature type="domain" description="Protein arginine N-methyltransferase" evidence="5">
    <location>
        <begin position="282"/>
        <end position="448"/>
    </location>
</feature>
<dbReference type="Gene3D" id="2.70.160.11">
    <property type="entry name" value="Hnrnp arginine n-methyltransferase1"/>
    <property type="match status" value="1"/>
</dbReference>
<reference evidence="6 7" key="1">
    <citation type="journal article" date="2016" name="Nat. Commun.">
        <title>Extremotolerant tardigrade genome and improved radiotolerance of human cultured cells by tardigrade-unique protein.</title>
        <authorList>
            <person name="Hashimoto T."/>
            <person name="Horikawa D.D."/>
            <person name="Saito Y."/>
            <person name="Kuwahara H."/>
            <person name="Kozuka-Hata H."/>
            <person name="Shin-I T."/>
            <person name="Minakuchi Y."/>
            <person name="Ohishi K."/>
            <person name="Motoyama A."/>
            <person name="Aizu T."/>
            <person name="Enomoto A."/>
            <person name="Kondo K."/>
            <person name="Tanaka S."/>
            <person name="Hara Y."/>
            <person name="Koshikawa S."/>
            <person name="Sagara H."/>
            <person name="Miura T."/>
            <person name="Yokobori S."/>
            <person name="Miyagawa K."/>
            <person name="Suzuki Y."/>
            <person name="Kubo T."/>
            <person name="Oyama M."/>
            <person name="Kohara Y."/>
            <person name="Fujiyama A."/>
            <person name="Arakawa K."/>
            <person name="Katayama T."/>
            <person name="Toyoda A."/>
            <person name="Kunieda T."/>
        </authorList>
    </citation>
    <scope>NUCLEOTIDE SEQUENCE [LARGE SCALE GENOMIC DNA]</scope>
    <source>
        <strain evidence="6 7">YOKOZUNA-1</strain>
    </source>
</reference>
<evidence type="ECO:0000256" key="3">
    <source>
        <dbReference type="ARBA" id="ARBA00022691"/>
    </source>
</evidence>
<keyword evidence="3" id="KW-0949">S-adenosyl-L-methionine</keyword>
<dbReference type="AlphaFoldDB" id="A0A1D1V6U8"/>
<keyword evidence="1" id="KW-0489">Methyltransferase</keyword>
<dbReference type="InterPro" id="IPR025799">
    <property type="entry name" value="Arg_MeTrfase"/>
</dbReference>
<comment type="caution">
    <text evidence="6">The sequence shown here is derived from an EMBL/GenBank/DDBJ whole genome shotgun (WGS) entry which is preliminary data.</text>
</comment>
<keyword evidence="7" id="KW-1185">Reference proteome</keyword>
<dbReference type="InterPro" id="IPR055135">
    <property type="entry name" value="PRMT_dom"/>
</dbReference>
<protein>
    <recommendedName>
        <fullName evidence="5">Protein arginine N-methyltransferase domain-containing protein</fullName>
    </recommendedName>
</protein>
<gene>
    <name evidence="6" type="primary">RvY_07947</name>
    <name evidence="6" type="synonym">RvY_07947.1</name>
    <name evidence="6" type="ORF">RvY_07947-1</name>
</gene>
<dbReference type="PANTHER" id="PTHR11006:SF53">
    <property type="entry name" value="PROTEIN ARGININE N-METHYLTRANSFERASE 3"/>
    <property type="match status" value="1"/>
</dbReference>
<dbReference type="Proteomes" id="UP000186922">
    <property type="component" value="Unassembled WGS sequence"/>
</dbReference>
<evidence type="ECO:0000313" key="6">
    <source>
        <dbReference type="EMBL" id="GAU96515.1"/>
    </source>
</evidence>
<dbReference type="GO" id="GO:0016274">
    <property type="term" value="F:protein-arginine N-methyltransferase activity"/>
    <property type="evidence" value="ECO:0007669"/>
    <property type="project" value="InterPro"/>
</dbReference>
<keyword evidence="2" id="KW-0808">Transferase</keyword>
<evidence type="ECO:0000259" key="5">
    <source>
        <dbReference type="Pfam" id="PF22528"/>
    </source>
</evidence>
<feature type="region of interest" description="Disordered" evidence="4">
    <location>
        <begin position="1"/>
        <end position="59"/>
    </location>
</feature>
<dbReference type="CDD" id="cd02440">
    <property type="entry name" value="AdoMet_MTases"/>
    <property type="match status" value="1"/>
</dbReference>
<feature type="compositionally biased region" description="Low complexity" evidence="4">
    <location>
        <begin position="96"/>
        <end position="111"/>
    </location>
</feature>
<organism evidence="6 7">
    <name type="scientific">Ramazzottius varieornatus</name>
    <name type="common">Water bear</name>
    <name type="synonym">Tardigrade</name>
    <dbReference type="NCBI Taxonomy" id="947166"/>
    <lineage>
        <taxon>Eukaryota</taxon>
        <taxon>Metazoa</taxon>
        <taxon>Ecdysozoa</taxon>
        <taxon>Tardigrada</taxon>
        <taxon>Eutardigrada</taxon>
        <taxon>Parachela</taxon>
        <taxon>Hypsibioidea</taxon>
        <taxon>Ramazzottiidae</taxon>
        <taxon>Ramazzottius</taxon>
    </lineage>
</organism>
<dbReference type="GO" id="GO:0005634">
    <property type="term" value="C:nucleus"/>
    <property type="evidence" value="ECO:0007669"/>
    <property type="project" value="TreeGrafter"/>
</dbReference>
<feature type="compositionally biased region" description="Low complexity" evidence="4">
    <location>
        <begin position="44"/>
        <end position="59"/>
    </location>
</feature>
<dbReference type="STRING" id="947166.A0A1D1V6U8"/>
<feature type="region of interest" description="Disordered" evidence="4">
    <location>
        <begin position="77"/>
        <end position="112"/>
    </location>
</feature>
<dbReference type="SUPFAM" id="SSF53335">
    <property type="entry name" value="S-adenosyl-L-methionine-dependent methyltransferases"/>
    <property type="match status" value="1"/>
</dbReference>
<proteinExistence type="predicted"/>
<dbReference type="InterPro" id="IPR029063">
    <property type="entry name" value="SAM-dependent_MTases_sf"/>
</dbReference>
<evidence type="ECO:0000256" key="2">
    <source>
        <dbReference type="ARBA" id="ARBA00022679"/>
    </source>
</evidence>
<dbReference type="GO" id="GO:0042054">
    <property type="term" value="F:histone methyltransferase activity"/>
    <property type="evidence" value="ECO:0007669"/>
    <property type="project" value="TreeGrafter"/>
</dbReference>
<dbReference type="EMBL" id="BDGG01000003">
    <property type="protein sequence ID" value="GAU96515.1"/>
    <property type="molecule type" value="Genomic_DNA"/>
</dbReference>
<dbReference type="GO" id="GO:0032259">
    <property type="term" value="P:methylation"/>
    <property type="evidence" value="ECO:0007669"/>
    <property type="project" value="UniProtKB-KW"/>
</dbReference>
<dbReference type="Gene3D" id="3.40.50.150">
    <property type="entry name" value="Vaccinia Virus protein VP39"/>
    <property type="match status" value="1"/>
</dbReference>
<evidence type="ECO:0000256" key="4">
    <source>
        <dbReference type="SAM" id="MobiDB-lite"/>
    </source>
</evidence>
<dbReference type="PANTHER" id="PTHR11006">
    <property type="entry name" value="PROTEIN ARGININE N-METHYLTRANSFERASE"/>
    <property type="match status" value="1"/>
</dbReference>
<evidence type="ECO:0000313" key="7">
    <source>
        <dbReference type="Proteomes" id="UP000186922"/>
    </source>
</evidence>
<accession>A0A1D1V6U8</accession>
<dbReference type="Pfam" id="PF22528">
    <property type="entry name" value="PRMT_C"/>
    <property type="match status" value="1"/>
</dbReference>